<evidence type="ECO:0000256" key="5">
    <source>
        <dbReference type="SAM" id="SignalP"/>
    </source>
</evidence>
<proteinExistence type="inferred from homology"/>
<dbReference type="Proteomes" id="UP000703590">
    <property type="component" value="Unassembled WGS sequence"/>
</dbReference>
<dbReference type="SUPFAM" id="SSF53822">
    <property type="entry name" value="Periplasmic binding protein-like I"/>
    <property type="match status" value="1"/>
</dbReference>
<accession>A0ABS2WP75</accession>
<dbReference type="RefSeq" id="WP_205457929.1">
    <property type="nucleotide sequence ID" value="NZ_JAFHKK010000002.1"/>
</dbReference>
<evidence type="ECO:0000313" key="8">
    <source>
        <dbReference type="Proteomes" id="UP000703590"/>
    </source>
</evidence>
<evidence type="ECO:0000256" key="2">
    <source>
        <dbReference type="ARBA" id="ARBA00022448"/>
    </source>
</evidence>
<reference evidence="7 8" key="2">
    <citation type="submission" date="2021-02" db="EMBL/GenBank/DDBJ databases">
        <title>Sulfurospirillum tamanensis sp. nov.</title>
        <authorList>
            <person name="Frolova A."/>
            <person name="Merkel A."/>
            <person name="Slobodkin A."/>
        </authorList>
    </citation>
    <scope>NUCLEOTIDE SEQUENCE [LARGE SCALE GENOMIC DNA]</scope>
    <source>
        <strain evidence="7 8">T05b</strain>
    </source>
</reference>
<reference evidence="8" key="1">
    <citation type="submission" date="2021-02" db="EMBL/GenBank/DDBJ databases">
        <title>Sulfurospirillum tamanensis sp. nov.</title>
        <authorList>
            <person name="Merkel A.Y."/>
        </authorList>
    </citation>
    <scope>NUCLEOTIDE SEQUENCE [LARGE SCALE GENOMIC DNA]</scope>
    <source>
        <strain evidence="8">T05b</strain>
    </source>
</reference>
<dbReference type="InterPro" id="IPR028081">
    <property type="entry name" value="Leu-bd"/>
</dbReference>
<keyword evidence="3 5" id="KW-0732">Signal</keyword>
<keyword evidence="4" id="KW-0029">Amino-acid transport</keyword>
<evidence type="ECO:0000256" key="3">
    <source>
        <dbReference type="ARBA" id="ARBA00022729"/>
    </source>
</evidence>
<comment type="caution">
    <text evidence="7">The sequence shown here is derived from an EMBL/GenBank/DDBJ whole genome shotgun (WGS) entry which is preliminary data.</text>
</comment>
<evidence type="ECO:0000256" key="1">
    <source>
        <dbReference type="ARBA" id="ARBA00010062"/>
    </source>
</evidence>
<dbReference type="Gene3D" id="3.40.50.2300">
    <property type="match status" value="2"/>
</dbReference>
<name>A0ABS2WP75_9BACT</name>
<protein>
    <submittedName>
        <fullName evidence="7">Branched-chain amino acid ABC transporter substrate-binding protein</fullName>
    </submittedName>
</protein>
<dbReference type="EMBL" id="JAFHKK010000002">
    <property type="protein sequence ID" value="MBN2963491.1"/>
    <property type="molecule type" value="Genomic_DNA"/>
</dbReference>
<dbReference type="PANTHER" id="PTHR47151">
    <property type="entry name" value="LEU/ILE/VAL-BINDING ABC TRANSPORTER SUBUNIT"/>
    <property type="match status" value="1"/>
</dbReference>
<feature type="chain" id="PRO_5046346047" evidence="5">
    <location>
        <begin position="25"/>
        <end position="374"/>
    </location>
</feature>
<sequence>MKTILPKLAASVAVSCALVSAVSAADVIKIGVQAPITGQYANEGQSIDYGVKLIAEQFNAKGGVLGKKIEVITCDDEAAPQKAAICARRLVNEGVMAVIGSYTSGATEAAQATYYRNGVLQTSDGTSDSLTEKKYWTFFRNSFQNSAQAEFTAEYFVNQKKYQRIALLSDYSSYSTGLVDAVEAELKAKGGNIVFKDRVRSGAQNFTAVLTRIKALNPDVIYFGGYYTDGGLIRAQQQQLRIEADFVGGDSNDNPDYMKLAGSSAAGTILINFPTPEFLPYDTAKQFLADYRAKYNQDPASIWALMNIDGLLTILHAMEELKTEDTKKISDYLHTLRDFPGITGPVSFREDGERINTKFNVYEIQSDNSYKIIF</sequence>
<keyword evidence="8" id="KW-1185">Reference proteome</keyword>
<keyword evidence="2" id="KW-0813">Transport</keyword>
<evidence type="ECO:0000259" key="6">
    <source>
        <dbReference type="Pfam" id="PF13458"/>
    </source>
</evidence>
<organism evidence="7 8">
    <name type="scientific">Sulfurospirillum tamanense</name>
    <dbReference type="NCBI Taxonomy" id="2813362"/>
    <lineage>
        <taxon>Bacteria</taxon>
        <taxon>Pseudomonadati</taxon>
        <taxon>Campylobacterota</taxon>
        <taxon>Epsilonproteobacteria</taxon>
        <taxon>Campylobacterales</taxon>
        <taxon>Sulfurospirillaceae</taxon>
        <taxon>Sulfurospirillum</taxon>
    </lineage>
</organism>
<dbReference type="InterPro" id="IPR028082">
    <property type="entry name" value="Peripla_BP_I"/>
</dbReference>
<feature type="domain" description="Leucine-binding protein" evidence="6">
    <location>
        <begin position="28"/>
        <end position="367"/>
    </location>
</feature>
<dbReference type="Pfam" id="PF13458">
    <property type="entry name" value="Peripla_BP_6"/>
    <property type="match status" value="1"/>
</dbReference>
<dbReference type="InterPro" id="IPR000709">
    <property type="entry name" value="Leu_Ile_Val-bd"/>
</dbReference>
<gene>
    <name evidence="7" type="ORF">JWV37_01735</name>
</gene>
<feature type="signal peptide" evidence="5">
    <location>
        <begin position="1"/>
        <end position="24"/>
    </location>
</feature>
<dbReference type="PANTHER" id="PTHR47151:SF2">
    <property type="entry name" value="AMINO ACID BINDING PROTEIN"/>
    <property type="match status" value="1"/>
</dbReference>
<comment type="similarity">
    <text evidence="1">Belongs to the leucine-binding protein family.</text>
</comment>
<evidence type="ECO:0000256" key="4">
    <source>
        <dbReference type="ARBA" id="ARBA00022970"/>
    </source>
</evidence>
<dbReference type="PRINTS" id="PR00337">
    <property type="entry name" value="LEUILEVALBP"/>
</dbReference>
<dbReference type="CDD" id="cd06342">
    <property type="entry name" value="PBP1_ABC_LIVBP-like"/>
    <property type="match status" value="1"/>
</dbReference>
<evidence type="ECO:0000313" key="7">
    <source>
        <dbReference type="EMBL" id="MBN2963491.1"/>
    </source>
</evidence>
<reference evidence="7 8" key="3">
    <citation type="submission" date="2021-02" db="EMBL/GenBank/DDBJ databases">
        <authorList>
            <person name="Merkel A.Y."/>
        </authorList>
    </citation>
    <scope>NUCLEOTIDE SEQUENCE [LARGE SCALE GENOMIC DNA]</scope>
    <source>
        <strain evidence="7 8">T05b</strain>
    </source>
</reference>